<protein>
    <submittedName>
        <fullName evidence="3">Uncharacterized protein</fullName>
    </submittedName>
</protein>
<dbReference type="EMBL" id="JAIWYP010000007">
    <property type="protein sequence ID" value="KAH3801111.1"/>
    <property type="molecule type" value="Genomic_DNA"/>
</dbReference>
<proteinExistence type="predicted"/>
<keyword evidence="1" id="KW-0472">Membrane</keyword>
<organism evidence="3 4">
    <name type="scientific">Dreissena polymorpha</name>
    <name type="common">Zebra mussel</name>
    <name type="synonym">Mytilus polymorpha</name>
    <dbReference type="NCBI Taxonomy" id="45954"/>
    <lineage>
        <taxon>Eukaryota</taxon>
        <taxon>Metazoa</taxon>
        <taxon>Spiralia</taxon>
        <taxon>Lophotrochozoa</taxon>
        <taxon>Mollusca</taxon>
        <taxon>Bivalvia</taxon>
        <taxon>Autobranchia</taxon>
        <taxon>Heteroconchia</taxon>
        <taxon>Euheterodonta</taxon>
        <taxon>Imparidentia</taxon>
        <taxon>Neoheterodontei</taxon>
        <taxon>Myida</taxon>
        <taxon>Dreissenoidea</taxon>
        <taxon>Dreissenidae</taxon>
        <taxon>Dreissena</taxon>
    </lineage>
</organism>
<keyword evidence="1" id="KW-0812">Transmembrane</keyword>
<sequence length="121" mass="13570">MFALFGYILICSHLQAVQGLQECNAGNHTFVNCTYSCCPVNNSTYEECCQKQGPNECYVGNQTFVNCSHGCCQVTNSTFEQCCQLQDSQESFTYTWHVLWTLVPLAGMIGGLLYFCFCKIP</sequence>
<gene>
    <name evidence="3" type="ORF">DPMN_154757</name>
</gene>
<dbReference type="AlphaFoldDB" id="A0A9D4J610"/>
<evidence type="ECO:0000256" key="2">
    <source>
        <dbReference type="SAM" id="SignalP"/>
    </source>
</evidence>
<keyword evidence="2" id="KW-0732">Signal</keyword>
<keyword evidence="1" id="KW-1133">Transmembrane helix</keyword>
<evidence type="ECO:0000313" key="4">
    <source>
        <dbReference type="Proteomes" id="UP000828390"/>
    </source>
</evidence>
<keyword evidence="4" id="KW-1185">Reference proteome</keyword>
<dbReference type="Proteomes" id="UP000828390">
    <property type="component" value="Unassembled WGS sequence"/>
</dbReference>
<reference evidence="3" key="1">
    <citation type="journal article" date="2019" name="bioRxiv">
        <title>The Genome of the Zebra Mussel, Dreissena polymorpha: A Resource for Invasive Species Research.</title>
        <authorList>
            <person name="McCartney M.A."/>
            <person name="Auch B."/>
            <person name="Kono T."/>
            <person name="Mallez S."/>
            <person name="Zhang Y."/>
            <person name="Obille A."/>
            <person name="Becker A."/>
            <person name="Abrahante J.E."/>
            <person name="Garbe J."/>
            <person name="Badalamenti J.P."/>
            <person name="Herman A."/>
            <person name="Mangelson H."/>
            <person name="Liachko I."/>
            <person name="Sullivan S."/>
            <person name="Sone E.D."/>
            <person name="Koren S."/>
            <person name="Silverstein K.A.T."/>
            <person name="Beckman K.B."/>
            <person name="Gohl D.M."/>
        </authorList>
    </citation>
    <scope>NUCLEOTIDE SEQUENCE</scope>
    <source>
        <strain evidence="3">Duluth1</strain>
        <tissue evidence="3">Whole animal</tissue>
    </source>
</reference>
<feature type="signal peptide" evidence="2">
    <location>
        <begin position="1"/>
        <end position="19"/>
    </location>
</feature>
<evidence type="ECO:0000313" key="3">
    <source>
        <dbReference type="EMBL" id="KAH3801111.1"/>
    </source>
</evidence>
<feature type="transmembrane region" description="Helical" evidence="1">
    <location>
        <begin position="94"/>
        <end position="117"/>
    </location>
</feature>
<comment type="caution">
    <text evidence="3">The sequence shown here is derived from an EMBL/GenBank/DDBJ whole genome shotgun (WGS) entry which is preliminary data.</text>
</comment>
<accession>A0A9D4J610</accession>
<evidence type="ECO:0000256" key="1">
    <source>
        <dbReference type="SAM" id="Phobius"/>
    </source>
</evidence>
<reference evidence="3" key="2">
    <citation type="submission" date="2020-11" db="EMBL/GenBank/DDBJ databases">
        <authorList>
            <person name="McCartney M.A."/>
            <person name="Auch B."/>
            <person name="Kono T."/>
            <person name="Mallez S."/>
            <person name="Becker A."/>
            <person name="Gohl D.M."/>
            <person name="Silverstein K.A.T."/>
            <person name="Koren S."/>
            <person name="Bechman K.B."/>
            <person name="Herman A."/>
            <person name="Abrahante J.E."/>
            <person name="Garbe J."/>
        </authorList>
    </citation>
    <scope>NUCLEOTIDE SEQUENCE</scope>
    <source>
        <strain evidence="3">Duluth1</strain>
        <tissue evidence="3">Whole animal</tissue>
    </source>
</reference>
<name>A0A9D4J610_DREPO</name>
<feature type="chain" id="PRO_5039500446" evidence="2">
    <location>
        <begin position="20"/>
        <end position="121"/>
    </location>
</feature>